<accession>A0A2U2AN26</accession>
<evidence type="ECO:0000313" key="2">
    <source>
        <dbReference type="Proteomes" id="UP000244948"/>
    </source>
</evidence>
<protein>
    <recommendedName>
        <fullName evidence="3">Tetratricopeptide repeat protein</fullName>
    </recommendedName>
</protein>
<dbReference type="RefSeq" id="WP_109235787.1">
    <property type="nucleotide sequence ID" value="NZ_BMXZ01000001.1"/>
</dbReference>
<organism evidence="1 2">
    <name type="scientific">Ignatzschineria indica</name>
    <dbReference type="NCBI Taxonomy" id="472583"/>
    <lineage>
        <taxon>Bacteria</taxon>
        <taxon>Pseudomonadati</taxon>
        <taxon>Pseudomonadota</taxon>
        <taxon>Gammaproteobacteria</taxon>
        <taxon>Cardiobacteriales</taxon>
        <taxon>Ignatzschineriaceae</taxon>
        <taxon>Ignatzschineria</taxon>
    </lineage>
</organism>
<evidence type="ECO:0008006" key="3">
    <source>
        <dbReference type="Google" id="ProtNLM"/>
    </source>
</evidence>
<keyword evidence="2" id="KW-1185">Reference proteome</keyword>
<gene>
    <name evidence="1" type="ORF">DC082_03575</name>
</gene>
<proteinExistence type="predicted"/>
<evidence type="ECO:0000313" key="1">
    <source>
        <dbReference type="EMBL" id="PWD84624.1"/>
    </source>
</evidence>
<dbReference type="AlphaFoldDB" id="A0A2U2AN26"/>
<comment type="caution">
    <text evidence="1">The sequence shown here is derived from an EMBL/GenBank/DDBJ whole genome shotgun (WGS) entry which is preliminary data.</text>
</comment>
<sequence>MLLPQKNSAELAKLFAQMLEEENYIEPETPEEFAYYLEINKIPKRSMDDLQAWAFYYAVKRDSERAIDYFKRSFYFEDPEFCSNYLYYLILLKKFDACEEALIRAVDKYPVSIASITKLQLFFAILKGDEEGILDAFDNLIKLKNEESDYYRFLKAQYLAFMQNMLFSGEMLQLIGKIYQAICHQYSFITYPKITFEVDEEHGLNAIVFALKSEKDVMLIPELNGELADRLSQLEQLDGKVFTATFDMIRNL</sequence>
<reference evidence="1 2" key="1">
    <citation type="journal article" date="2018" name="Genome Announc.">
        <title>Ignatzschineria cameli sp. nov., isolated from necrotic foot tissue of dromedaries (Camelus dromedarius) and associated maggots (Wohlfahrtia species) in Dubai.</title>
        <authorList>
            <person name="Tsang C.C."/>
            <person name="Tang J.Y."/>
            <person name="Fong J.Y."/>
            <person name="Kinne J."/>
            <person name="Lee H.H."/>
            <person name="Joseph M."/>
            <person name="Jose S."/>
            <person name="Schuster R.K."/>
            <person name="Tang Y."/>
            <person name="Sivakumar S."/>
            <person name="Chen J.H."/>
            <person name="Teng J.L."/>
            <person name="Lau S.K."/>
            <person name="Wernery U."/>
            <person name="Woo P.C."/>
        </authorList>
    </citation>
    <scope>NUCLEOTIDE SEQUENCE [LARGE SCALE GENOMIC DNA]</scope>
    <source>
        <strain evidence="1 2">KCTC 22643</strain>
    </source>
</reference>
<name>A0A2U2AN26_9GAMM</name>
<dbReference type="Proteomes" id="UP000244948">
    <property type="component" value="Unassembled WGS sequence"/>
</dbReference>
<dbReference type="EMBL" id="QEWR01000002">
    <property type="protein sequence ID" value="PWD84624.1"/>
    <property type="molecule type" value="Genomic_DNA"/>
</dbReference>